<evidence type="ECO:0000313" key="2">
    <source>
        <dbReference type="EMBL" id="GFE65239.1"/>
    </source>
</evidence>
<dbReference type="Pfam" id="PF07509">
    <property type="entry name" value="DUF1523"/>
    <property type="match status" value="1"/>
</dbReference>
<gene>
    <name evidence="2" type="ORF">KIN_23130</name>
</gene>
<dbReference type="InterPro" id="IPR011088">
    <property type="entry name" value="Phage_phiNM3_A0EWY4"/>
</dbReference>
<dbReference type="EMBL" id="BLJE01000002">
    <property type="protein sequence ID" value="GFE65239.1"/>
    <property type="molecule type" value="Genomic_DNA"/>
</dbReference>
<proteinExistence type="predicted"/>
<keyword evidence="1" id="KW-1133">Transmembrane helix</keyword>
<reference evidence="2 3" key="1">
    <citation type="submission" date="2019-12" db="EMBL/GenBank/DDBJ databases">
        <title>Litoreibacter badius sp. nov., a novel bacteriochlorophyll a-containing bacterium in the genus Litoreibacter.</title>
        <authorList>
            <person name="Kanamuro M."/>
            <person name="Takabe Y."/>
            <person name="Mori K."/>
            <person name="Takaichi S."/>
            <person name="Hanada S."/>
        </authorList>
    </citation>
    <scope>NUCLEOTIDE SEQUENCE [LARGE SCALE GENOMIC DNA]</scope>
    <source>
        <strain evidence="2 3">K6</strain>
    </source>
</reference>
<evidence type="ECO:0000256" key="1">
    <source>
        <dbReference type="SAM" id="Phobius"/>
    </source>
</evidence>
<organism evidence="2 3">
    <name type="scientific">Litoreibacter roseus</name>
    <dbReference type="NCBI Taxonomy" id="2601869"/>
    <lineage>
        <taxon>Bacteria</taxon>
        <taxon>Pseudomonadati</taxon>
        <taxon>Pseudomonadota</taxon>
        <taxon>Alphaproteobacteria</taxon>
        <taxon>Rhodobacterales</taxon>
        <taxon>Roseobacteraceae</taxon>
        <taxon>Litoreibacter</taxon>
    </lineage>
</organism>
<feature type="transmembrane region" description="Helical" evidence="1">
    <location>
        <begin position="150"/>
        <end position="170"/>
    </location>
</feature>
<sequence>MLRYLKYTFWTVFWVLVLSFLHYTLPQRDIVRIVDTEVRRVDFGENSIFWAQADTGQDNEGVNRDVRFINAVKENGRIRVYRNEDTGWGWPPYFKLDSSNLQTEAADLVSESRANPQWVILTHYGWRNEFLSIFPNAVGVRATDDPNQRLIPWFNILVLTILAGLALGFFRMTQWFRREKIDPILEDVGETWDAVDARADDARDNARGVWGRFKAWLATWRGKPRV</sequence>
<dbReference type="Proteomes" id="UP000436822">
    <property type="component" value="Unassembled WGS sequence"/>
</dbReference>
<keyword evidence="1" id="KW-0812">Transmembrane</keyword>
<comment type="caution">
    <text evidence="2">The sequence shown here is derived from an EMBL/GenBank/DDBJ whole genome shotgun (WGS) entry which is preliminary data.</text>
</comment>
<keyword evidence="1" id="KW-0472">Membrane</keyword>
<evidence type="ECO:0000313" key="3">
    <source>
        <dbReference type="Proteomes" id="UP000436822"/>
    </source>
</evidence>
<keyword evidence="3" id="KW-1185">Reference proteome</keyword>
<accession>A0A6N6JIJ3</accession>
<evidence type="ECO:0008006" key="4">
    <source>
        <dbReference type="Google" id="ProtNLM"/>
    </source>
</evidence>
<name>A0A6N6JIJ3_9RHOB</name>
<dbReference type="AlphaFoldDB" id="A0A6N6JIJ3"/>
<feature type="transmembrane region" description="Helical" evidence="1">
    <location>
        <begin position="7"/>
        <end position="25"/>
    </location>
</feature>
<protein>
    <recommendedName>
        <fullName evidence="4">DUF1523 family protein</fullName>
    </recommendedName>
</protein>